<proteinExistence type="predicted"/>
<evidence type="ECO:0000313" key="1">
    <source>
        <dbReference type="EMBL" id="MEO9384218.1"/>
    </source>
</evidence>
<name>A0ABV0ISW2_9NEIS</name>
<comment type="caution">
    <text evidence="1">The sequence shown here is derived from an EMBL/GenBank/DDBJ whole genome shotgun (WGS) entry which is preliminary data.</text>
</comment>
<organism evidence="1 2">
    <name type="scientific">Chromobacterium phragmitis</name>
    <dbReference type="NCBI Taxonomy" id="2202141"/>
    <lineage>
        <taxon>Bacteria</taxon>
        <taxon>Pseudomonadati</taxon>
        <taxon>Pseudomonadota</taxon>
        <taxon>Betaproteobacteria</taxon>
        <taxon>Neisseriales</taxon>
        <taxon>Chromobacteriaceae</taxon>
        <taxon>Chromobacterium</taxon>
    </lineage>
</organism>
<accession>A0ABV0ISW2</accession>
<dbReference type="RefSeq" id="WP_347936695.1">
    <property type="nucleotide sequence ID" value="NZ_CP158160.1"/>
</dbReference>
<dbReference type="Proteomes" id="UP001462502">
    <property type="component" value="Unassembled WGS sequence"/>
</dbReference>
<reference evidence="1 2" key="1">
    <citation type="submission" date="2024-05" db="EMBL/GenBank/DDBJ databases">
        <authorList>
            <person name="De Oliveira J.P."/>
            <person name="Noriler S.A."/>
            <person name="De Oliveira A.G."/>
            <person name="Sipoli D.S."/>
        </authorList>
    </citation>
    <scope>NUCLEOTIDE SEQUENCE [LARGE SCALE GENOMIC DNA]</scope>
    <source>
        <strain evidence="1 2">LABIM192</strain>
    </source>
</reference>
<gene>
    <name evidence="1" type="ORF">ABI908_08870</name>
</gene>
<dbReference type="EMBL" id="JBDXMI010000001">
    <property type="protein sequence ID" value="MEO9384218.1"/>
    <property type="molecule type" value="Genomic_DNA"/>
</dbReference>
<evidence type="ECO:0000313" key="2">
    <source>
        <dbReference type="Proteomes" id="UP001462502"/>
    </source>
</evidence>
<keyword evidence="2" id="KW-1185">Reference proteome</keyword>
<sequence length="267" mass="30709">MNASLIKKIIKALTTPIRLPAIEKKFETITFFLATIISSSALYYTREAVIESENQRAAGEAPQVIPKPFIVQINVICHQDLPKKIQTTTTYDMRKWDSGNFSMQVVNIGKGAANDVSYSWHPSDPKHLTLLARHHIEWDSTKEIFKEYPYQSNSPEQLTNNSFILPSDQEKFNSVTPSPHLLKQLEMQLHQEAGFFHCSGVKISRKLYGPSLTIRYSDIEGRPFKKSYIITYIPILPFKNISENNKTTLTFTYKIYFDQISQNQEQL</sequence>
<protein>
    <submittedName>
        <fullName evidence="1">Uncharacterized protein</fullName>
    </submittedName>
</protein>